<comment type="caution">
    <text evidence="2">The sequence shown here is derived from an EMBL/GenBank/DDBJ whole genome shotgun (WGS) entry which is preliminary data.</text>
</comment>
<feature type="region of interest" description="Disordered" evidence="1">
    <location>
        <begin position="1"/>
        <end position="120"/>
    </location>
</feature>
<accession>A0A7J8FJP0</accession>
<keyword evidence="3" id="KW-1185">Reference proteome</keyword>
<evidence type="ECO:0000313" key="3">
    <source>
        <dbReference type="Proteomes" id="UP000593571"/>
    </source>
</evidence>
<name>A0A7J8FJP0_ROUAE</name>
<evidence type="ECO:0000313" key="2">
    <source>
        <dbReference type="EMBL" id="KAF6447771.1"/>
    </source>
</evidence>
<reference evidence="2 3" key="1">
    <citation type="journal article" date="2020" name="Nature">
        <title>Six reference-quality genomes reveal evolution of bat adaptations.</title>
        <authorList>
            <person name="Jebb D."/>
            <person name="Huang Z."/>
            <person name="Pippel M."/>
            <person name="Hughes G.M."/>
            <person name="Lavrichenko K."/>
            <person name="Devanna P."/>
            <person name="Winkler S."/>
            <person name="Jermiin L.S."/>
            <person name="Skirmuntt E.C."/>
            <person name="Katzourakis A."/>
            <person name="Burkitt-Gray L."/>
            <person name="Ray D.A."/>
            <person name="Sullivan K.A.M."/>
            <person name="Roscito J.G."/>
            <person name="Kirilenko B.M."/>
            <person name="Davalos L.M."/>
            <person name="Corthals A.P."/>
            <person name="Power M.L."/>
            <person name="Jones G."/>
            <person name="Ransome R.D."/>
            <person name="Dechmann D.K.N."/>
            <person name="Locatelli A.G."/>
            <person name="Puechmaille S.J."/>
            <person name="Fedrigo O."/>
            <person name="Jarvis E.D."/>
            <person name="Hiller M."/>
            <person name="Vernes S.C."/>
            <person name="Myers E.W."/>
            <person name="Teeling E.C."/>
        </authorList>
    </citation>
    <scope>NUCLEOTIDE SEQUENCE [LARGE SCALE GENOMIC DNA]</scope>
    <source>
        <strain evidence="2">MRouAeg1</strain>
        <tissue evidence="2">Muscle</tissue>
    </source>
</reference>
<dbReference type="Proteomes" id="UP000593571">
    <property type="component" value="Unassembled WGS sequence"/>
</dbReference>
<gene>
    <name evidence="2" type="ORF">HJG63_012135</name>
</gene>
<sequence length="167" mass="17899">MPQRPLLSNGGVGTPPQKRRALDPQAARSHRPCPEHSRRKPEHKAPGSSPRRKQNGAECGLPAAERGLASPTMPPPQEGCAEVAPGPTPSAPRWSRGGPNYAKLGRGVPRVRTLGASPDPRVRVARVPGARRRRKLTCRWLPCAPATRRRASGRFVSPQRSGSALSG</sequence>
<dbReference type="EMBL" id="JACASE010000007">
    <property type="protein sequence ID" value="KAF6447771.1"/>
    <property type="molecule type" value="Genomic_DNA"/>
</dbReference>
<protein>
    <submittedName>
        <fullName evidence="2">Uncharacterized protein</fullName>
    </submittedName>
</protein>
<evidence type="ECO:0000256" key="1">
    <source>
        <dbReference type="SAM" id="MobiDB-lite"/>
    </source>
</evidence>
<proteinExistence type="predicted"/>
<organism evidence="2 3">
    <name type="scientific">Rousettus aegyptiacus</name>
    <name type="common">Egyptian fruit bat</name>
    <name type="synonym">Pteropus aegyptiacus</name>
    <dbReference type="NCBI Taxonomy" id="9407"/>
    <lineage>
        <taxon>Eukaryota</taxon>
        <taxon>Metazoa</taxon>
        <taxon>Chordata</taxon>
        <taxon>Craniata</taxon>
        <taxon>Vertebrata</taxon>
        <taxon>Euteleostomi</taxon>
        <taxon>Mammalia</taxon>
        <taxon>Eutheria</taxon>
        <taxon>Laurasiatheria</taxon>
        <taxon>Chiroptera</taxon>
        <taxon>Yinpterochiroptera</taxon>
        <taxon>Pteropodoidea</taxon>
        <taxon>Pteropodidae</taxon>
        <taxon>Rousettinae</taxon>
        <taxon>Rousettus</taxon>
    </lineage>
</organism>
<dbReference type="AlphaFoldDB" id="A0A7J8FJP0"/>